<reference evidence="11" key="1">
    <citation type="submission" date="2021-04" db="EMBL/GenBank/DDBJ databases">
        <title>Proteiniclasticum sedimins sp. nov., an obligate anaerobic bacterium isolated from anaerobic sludge.</title>
        <authorList>
            <person name="Liu J."/>
        </authorList>
    </citation>
    <scope>NUCLEOTIDE SEQUENCE</scope>
    <source>
        <strain evidence="11">BAD-10</strain>
    </source>
</reference>
<evidence type="ECO:0000313" key="12">
    <source>
        <dbReference type="Proteomes" id="UP000675379"/>
    </source>
</evidence>
<keyword evidence="3 10" id="KW-0444">Lipid biosynthesis</keyword>
<dbReference type="PANTHER" id="PTHR30100:SF1">
    <property type="entry name" value="PHOSPHATE ACYLTRANSFERASE"/>
    <property type="match status" value="1"/>
</dbReference>
<dbReference type="EC" id="2.3.1.274" evidence="8 10"/>
<dbReference type="GO" id="GO:0005737">
    <property type="term" value="C:cytoplasm"/>
    <property type="evidence" value="ECO:0007669"/>
    <property type="project" value="UniProtKB-SubCell"/>
</dbReference>
<dbReference type="AlphaFoldDB" id="A0A941CQF0"/>
<evidence type="ECO:0000256" key="10">
    <source>
        <dbReference type="HAMAP-Rule" id="MF_00019"/>
    </source>
</evidence>
<comment type="function">
    <text evidence="10">Catalyzes the reversible formation of acyl-phosphate (acyl-PO(4)) from acyl-[acyl-carrier-protein] (acyl-ACP). This enzyme utilizes acyl-ACP as fatty acyl donor, but not acyl-CoA.</text>
</comment>
<dbReference type="HAMAP" id="MF_00019">
    <property type="entry name" value="PlsX"/>
    <property type="match status" value="1"/>
</dbReference>
<organism evidence="11 12">
    <name type="scientific">Proteiniclasticum sediminis</name>
    <dbReference type="NCBI Taxonomy" id="2804028"/>
    <lineage>
        <taxon>Bacteria</taxon>
        <taxon>Bacillati</taxon>
        <taxon>Bacillota</taxon>
        <taxon>Clostridia</taxon>
        <taxon>Eubacteriales</taxon>
        <taxon>Clostridiaceae</taxon>
        <taxon>Proteiniclasticum</taxon>
    </lineage>
</organism>
<dbReference type="Pfam" id="PF02504">
    <property type="entry name" value="FA_synthesis"/>
    <property type="match status" value="1"/>
</dbReference>
<dbReference type="PIRSF" id="PIRSF002465">
    <property type="entry name" value="Phsphlp_syn_PlsX"/>
    <property type="match status" value="1"/>
</dbReference>
<dbReference type="EMBL" id="JAGSCS010000003">
    <property type="protein sequence ID" value="MBR0575463.1"/>
    <property type="molecule type" value="Genomic_DNA"/>
</dbReference>
<keyword evidence="6 10" id="KW-0594">Phospholipid biosynthesis</keyword>
<evidence type="ECO:0000313" key="11">
    <source>
        <dbReference type="EMBL" id="MBR0575463.1"/>
    </source>
</evidence>
<evidence type="ECO:0000256" key="4">
    <source>
        <dbReference type="ARBA" id="ARBA00022679"/>
    </source>
</evidence>
<evidence type="ECO:0000256" key="8">
    <source>
        <dbReference type="ARBA" id="ARBA00024069"/>
    </source>
</evidence>
<proteinExistence type="inferred from homology"/>
<dbReference type="GO" id="GO:0043811">
    <property type="term" value="F:phosphate:acyl-[acyl carrier protein] acyltransferase activity"/>
    <property type="evidence" value="ECO:0007669"/>
    <property type="project" value="UniProtKB-UniRule"/>
</dbReference>
<comment type="caution">
    <text evidence="11">The sequence shown here is derived from an EMBL/GenBank/DDBJ whole genome shotgun (WGS) entry which is preliminary data.</text>
</comment>
<evidence type="ECO:0000256" key="5">
    <source>
        <dbReference type="ARBA" id="ARBA00023098"/>
    </source>
</evidence>
<dbReference type="InterPro" id="IPR012281">
    <property type="entry name" value="Phospholipid_synth_PlsX-like"/>
</dbReference>
<dbReference type="SUPFAM" id="SSF53659">
    <property type="entry name" value="Isocitrate/Isopropylmalate dehydrogenase-like"/>
    <property type="match status" value="1"/>
</dbReference>
<comment type="subcellular location">
    <subcellularLocation>
        <location evidence="10">Cytoplasm</location>
    </subcellularLocation>
    <text evidence="10">Associated with the membrane possibly through PlsY.</text>
</comment>
<name>A0A941CQF0_9CLOT</name>
<comment type="similarity">
    <text evidence="10">Belongs to the PlsX family.</text>
</comment>
<comment type="catalytic activity">
    <reaction evidence="1 10">
        <text>a fatty acyl-[ACP] + phosphate = an acyl phosphate + holo-[ACP]</text>
        <dbReference type="Rhea" id="RHEA:42292"/>
        <dbReference type="Rhea" id="RHEA-COMP:9685"/>
        <dbReference type="Rhea" id="RHEA-COMP:14125"/>
        <dbReference type="ChEBI" id="CHEBI:43474"/>
        <dbReference type="ChEBI" id="CHEBI:59918"/>
        <dbReference type="ChEBI" id="CHEBI:64479"/>
        <dbReference type="ChEBI" id="CHEBI:138651"/>
        <dbReference type="EC" id="2.3.1.274"/>
    </reaction>
</comment>
<keyword evidence="5 10" id="KW-0443">Lipid metabolism</keyword>
<evidence type="ECO:0000256" key="1">
    <source>
        <dbReference type="ARBA" id="ARBA00001232"/>
    </source>
</evidence>
<dbReference type="PANTHER" id="PTHR30100">
    <property type="entry name" value="FATTY ACID/PHOSPHOLIPID SYNTHESIS PROTEIN PLSX"/>
    <property type="match status" value="1"/>
</dbReference>
<evidence type="ECO:0000256" key="6">
    <source>
        <dbReference type="ARBA" id="ARBA00023209"/>
    </source>
</evidence>
<dbReference type="RefSeq" id="WP_211799986.1">
    <property type="nucleotide sequence ID" value="NZ_JAGSCS010000003.1"/>
</dbReference>
<dbReference type="GO" id="GO:0006633">
    <property type="term" value="P:fatty acid biosynthetic process"/>
    <property type="evidence" value="ECO:0007669"/>
    <property type="project" value="UniProtKB-UniRule"/>
</dbReference>
<dbReference type="Proteomes" id="UP000675379">
    <property type="component" value="Unassembled WGS sequence"/>
</dbReference>
<keyword evidence="4 10" id="KW-0808">Transferase</keyword>
<accession>A0A941CQF0</accession>
<dbReference type="NCBIfam" id="TIGR00182">
    <property type="entry name" value="plsX"/>
    <property type="match status" value="1"/>
</dbReference>
<evidence type="ECO:0000256" key="7">
    <source>
        <dbReference type="ARBA" id="ARBA00023264"/>
    </source>
</evidence>
<comment type="pathway">
    <text evidence="10">Lipid metabolism; phospholipid metabolism.</text>
</comment>
<evidence type="ECO:0000256" key="9">
    <source>
        <dbReference type="ARBA" id="ARBA00046608"/>
    </source>
</evidence>
<keyword evidence="7 10" id="KW-1208">Phospholipid metabolism</keyword>
<gene>
    <name evidence="10 11" type="primary">plsX</name>
    <name evidence="11" type="ORF">KCG48_03820</name>
</gene>
<dbReference type="Gene3D" id="3.40.718.10">
    <property type="entry name" value="Isopropylmalate Dehydrogenase"/>
    <property type="match status" value="1"/>
</dbReference>
<dbReference type="InterPro" id="IPR003664">
    <property type="entry name" value="FA_synthesis"/>
</dbReference>
<evidence type="ECO:0000256" key="3">
    <source>
        <dbReference type="ARBA" id="ARBA00022516"/>
    </source>
</evidence>
<comment type="subunit">
    <text evidence="9 10">Homodimer. Probably interacts with PlsY.</text>
</comment>
<keyword evidence="12" id="KW-1185">Reference proteome</keyword>
<keyword evidence="2 10" id="KW-0963">Cytoplasm</keyword>
<keyword evidence="11" id="KW-0012">Acyltransferase</keyword>
<dbReference type="GO" id="GO:0008654">
    <property type="term" value="P:phospholipid biosynthetic process"/>
    <property type="evidence" value="ECO:0007669"/>
    <property type="project" value="UniProtKB-KW"/>
</dbReference>
<sequence>MRIALDGMGGDFAPVETVKGAVEAVKAYGVEVTITGPEEIIRAELEKYTYDKSKIDILDAREVISLNESPVMAIRRKKDSSLRRAMDLVKEGKAQAVVSAGSTGALLAGGLLVIGRVKGVDRAALAALMPGKNGHFMIIDLGANAEVKPQNLVEFAKMGTVYFQAIQGVESPQVGLVNIGAEEEKGNELTKAAYQLLKEESGIRFIGNVEPREVSDGDVEILVCDGFTGNVILKMYEGVVKNLMAMIKEAMMSTTRGKLGGLLVKPSLKAFMKNHDYKEEGGACLLGVDGIVVKAHGTSDARAFMNAIRQGKRFHESGYLEKFKEKMEAGNFPVA</sequence>
<evidence type="ECO:0000256" key="2">
    <source>
        <dbReference type="ARBA" id="ARBA00022490"/>
    </source>
</evidence>
<protein>
    <recommendedName>
        <fullName evidence="8 10">Phosphate acyltransferase</fullName>
        <ecNumber evidence="8 10">2.3.1.274</ecNumber>
    </recommendedName>
    <alternativeName>
        <fullName evidence="10">Acyl-ACP phosphotransacylase</fullName>
    </alternativeName>
    <alternativeName>
        <fullName evidence="10">Acyl-[acyl-carrier-protein]--phosphate acyltransferase</fullName>
    </alternativeName>
    <alternativeName>
        <fullName evidence="10">Phosphate-acyl-ACP acyltransferase</fullName>
    </alternativeName>
</protein>